<evidence type="ECO:0000256" key="10">
    <source>
        <dbReference type="ARBA" id="ARBA00023004"/>
    </source>
</evidence>
<comment type="caution">
    <text evidence="15">The sequence shown here is derived from an EMBL/GenBank/DDBJ whole genome shotgun (WGS) entry which is preliminary data.</text>
</comment>
<organism evidence="15 16">
    <name type="scientific">Neisseria shayeganii 871</name>
    <dbReference type="NCBI Taxonomy" id="1032488"/>
    <lineage>
        <taxon>Bacteria</taxon>
        <taxon>Pseudomonadati</taxon>
        <taxon>Pseudomonadota</taxon>
        <taxon>Betaproteobacteria</taxon>
        <taxon>Neisseriales</taxon>
        <taxon>Neisseriaceae</taxon>
        <taxon>Neisseria</taxon>
    </lineage>
</organism>
<gene>
    <name evidence="15" type="primary">cybB</name>
    <name evidence="15" type="ORF">HMPREF9371_1539</name>
</gene>
<dbReference type="PATRIC" id="fig|1032488.3.peg.1458"/>
<comment type="similarity">
    <text evidence="12">Belongs to the cytochrome b561 family.</text>
</comment>
<accession>G4CIV0</accession>
<name>G4CIV0_9NEIS</name>
<dbReference type="GO" id="GO:0022904">
    <property type="term" value="P:respiratory electron transport chain"/>
    <property type="evidence" value="ECO:0007669"/>
    <property type="project" value="InterPro"/>
</dbReference>
<keyword evidence="16" id="KW-1185">Reference proteome</keyword>
<keyword evidence="6 13" id="KW-0812">Transmembrane</keyword>
<proteinExistence type="inferred from homology"/>
<dbReference type="STRING" id="1032488.HMPREF9371_1539"/>
<dbReference type="InterPro" id="IPR052168">
    <property type="entry name" value="Cytochrome_b561_oxidase"/>
</dbReference>
<comment type="subcellular location">
    <subcellularLocation>
        <location evidence="2">Cell membrane</location>
        <topology evidence="2">Multi-pass membrane protein</topology>
    </subcellularLocation>
</comment>
<evidence type="ECO:0000256" key="13">
    <source>
        <dbReference type="SAM" id="Phobius"/>
    </source>
</evidence>
<evidence type="ECO:0000259" key="14">
    <source>
        <dbReference type="Pfam" id="PF01292"/>
    </source>
</evidence>
<feature type="transmembrane region" description="Helical" evidence="13">
    <location>
        <begin position="67"/>
        <end position="87"/>
    </location>
</feature>
<dbReference type="InterPro" id="IPR011577">
    <property type="entry name" value="Cyt_b561_bac/Ni-Hgenase"/>
</dbReference>
<protein>
    <submittedName>
        <fullName evidence="15">Cytochrome b561 family protein</fullName>
    </submittedName>
</protein>
<dbReference type="PANTHER" id="PTHR30529">
    <property type="entry name" value="CYTOCHROME B561"/>
    <property type="match status" value="1"/>
</dbReference>
<evidence type="ECO:0000256" key="11">
    <source>
        <dbReference type="ARBA" id="ARBA00023136"/>
    </source>
</evidence>
<dbReference type="GO" id="GO:0005886">
    <property type="term" value="C:plasma membrane"/>
    <property type="evidence" value="ECO:0007669"/>
    <property type="project" value="UniProtKB-SubCell"/>
</dbReference>
<evidence type="ECO:0000313" key="15">
    <source>
        <dbReference type="EMBL" id="EGY52243.1"/>
    </source>
</evidence>
<feature type="transmembrane region" description="Helical" evidence="13">
    <location>
        <begin position="99"/>
        <end position="120"/>
    </location>
</feature>
<dbReference type="AlphaFoldDB" id="G4CIV0"/>
<evidence type="ECO:0000256" key="2">
    <source>
        <dbReference type="ARBA" id="ARBA00004651"/>
    </source>
</evidence>
<dbReference type="EMBL" id="AGAY01000056">
    <property type="protein sequence ID" value="EGY52243.1"/>
    <property type="molecule type" value="Genomic_DNA"/>
</dbReference>
<keyword evidence="3" id="KW-0813">Transport</keyword>
<sequence length="192" mass="21393">MVRQAAIRYTAAFLKTQTLPAMKPDTSNAYGTVSRFFHWIMAAGFLLMLFTAVAWTLNEDYFSLIDLHKSVGFVLLVLLLLRLLWALGNLSRRPQGNLLVKLGHGALYVLMAAVPLTAMLRQHGSARGGLKVFGVEIMNGAPEKIEWMTRLGNEWHAPLAWALFVLAAGHILMAVVHQLKGEKILNRMLGRD</sequence>
<evidence type="ECO:0000256" key="4">
    <source>
        <dbReference type="ARBA" id="ARBA00022475"/>
    </source>
</evidence>
<evidence type="ECO:0000256" key="9">
    <source>
        <dbReference type="ARBA" id="ARBA00022989"/>
    </source>
</evidence>
<evidence type="ECO:0000256" key="6">
    <source>
        <dbReference type="ARBA" id="ARBA00022692"/>
    </source>
</evidence>
<keyword evidence="10" id="KW-0408">Iron</keyword>
<dbReference type="GO" id="GO:0020037">
    <property type="term" value="F:heme binding"/>
    <property type="evidence" value="ECO:0007669"/>
    <property type="project" value="TreeGrafter"/>
</dbReference>
<keyword evidence="5" id="KW-0349">Heme</keyword>
<dbReference type="Gene3D" id="1.20.950.20">
    <property type="entry name" value="Transmembrane di-heme cytochromes, Chain C"/>
    <property type="match status" value="1"/>
</dbReference>
<dbReference type="PANTHER" id="PTHR30529:SF1">
    <property type="entry name" value="CYTOCHROME B561 HOMOLOG 2"/>
    <property type="match status" value="1"/>
</dbReference>
<feature type="transmembrane region" description="Helical" evidence="13">
    <location>
        <begin position="159"/>
        <end position="179"/>
    </location>
</feature>
<evidence type="ECO:0000256" key="1">
    <source>
        <dbReference type="ARBA" id="ARBA00001970"/>
    </source>
</evidence>
<dbReference type="Pfam" id="PF01292">
    <property type="entry name" value="Ni_hydr_CYTB"/>
    <property type="match status" value="1"/>
</dbReference>
<dbReference type="GO" id="GO:0046872">
    <property type="term" value="F:metal ion binding"/>
    <property type="evidence" value="ECO:0007669"/>
    <property type="project" value="UniProtKB-KW"/>
</dbReference>
<keyword evidence="11 13" id="KW-0472">Membrane</keyword>
<dbReference type="HOGENOM" id="CLU_095321_3_1_4"/>
<reference evidence="15 16" key="1">
    <citation type="submission" date="2011-05" db="EMBL/GenBank/DDBJ databases">
        <authorList>
            <person name="Muzny D."/>
            <person name="Qin X."/>
            <person name="Deng J."/>
            <person name="Jiang H."/>
            <person name="Liu Y."/>
            <person name="Qu J."/>
            <person name="Song X.-Z."/>
            <person name="Zhang L."/>
            <person name="Thornton R."/>
            <person name="Coyle M."/>
            <person name="Francisco L."/>
            <person name="Jackson L."/>
            <person name="Javaid M."/>
            <person name="Korchina V."/>
            <person name="Kovar C."/>
            <person name="Mata R."/>
            <person name="Mathew T."/>
            <person name="Ngo R."/>
            <person name="Nguyen L."/>
            <person name="Nguyen N."/>
            <person name="Okwuonu G."/>
            <person name="Ongeri F."/>
            <person name="Pham C."/>
            <person name="Simmons D."/>
            <person name="Wilczek-Boney K."/>
            <person name="Hale W."/>
            <person name="Jakkamsetti A."/>
            <person name="Pham P."/>
            <person name="Ruth R."/>
            <person name="San Lucas F."/>
            <person name="Warren J."/>
            <person name="Zhang J."/>
            <person name="Zhao Z."/>
            <person name="Zhou C."/>
            <person name="Zhu D."/>
            <person name="Lee S."/>
            <person name="Bess C."/>
            <person name="Blankenburg K."/>
            <person name="Forbes L."/>
            <person name="Fu Q."/>
            <person name="Gubbala S."/>
            <person name="Hirani K."/>
            <person name="Jayaseelan J.C."/>
            <person name="Lara F."/>
            <person name="Munidasa M."/>
            <person name="Palculict T."/>
            <person name="Patil S."/>
            <person name="Pu L.-L."/>
            <person name="Saada N."/>
            <person name="Tang L."/>
            <person name="Weissenberger G."/>
            <person name="Zhu Y."/>
            <person name="Hemphill L."/>
            <person name="Shang Y."/>
            <person name="Youmans B."/>
            <person name="Ayvaz T."/>
            <person name="Ross M."/>
            <person name="Santibanez J."/>
            <person name="Aqrawi P."/>
            <person name="Gross S."/>
            <person name="Joshi V."/>
            <person name="Fowler G."/>
            <person name="Nazareth L."/>
            <person name="Reid J."/>
            <person name="Worley K."/>
            <person name="Petrosino J."/>
            <person name="Highlander S."/>
            <person name="Gibbs R."/>
        </authorList>
    </citation>
    <scope>NUCLEOTIDE SEQUENCE [LARGE SCALE GENOMIC DNA]</scope>
    <source>
        <strain evidence="15 16">871</strain>
    </source>
</reference>
<dbReference type="SUPFAM" id="SSF81342">
    <property type="entry name" value="Transmembrane di-heme cytochromes"/>
    <property type="match status" value="1"/>
</dbReference>
<comment type="cofactor">
    <cofactor evidence="1">
        <name>heme b</name>
        <dbReference type="ChEBI" id="CHEBI:60344"/>
    </cofactor>
</comment>
<evidence type="ECO:0000256" key="5">
    <source>
        <dbReference type="ARBA" id="ARBA00022617"/>
    </source>
</evidence>
<feature type="transmembrane region" description="Helical" evidence="13">
    <location>
        <begin position="36"/>
        <end position="55"/>
    </location>
</feature>
<evidence type="ECO:0000256" key="8">
    <source>
        <dbReference type="ARBA" id="ARBA00022982"/>
    </source>
</evidence>
<keyword evidence="9 13" id="KW-1133">Transmembrane helix</keyword>
<evidence type="ECO:0000256" key="12">
    <source>
        <dbReference type="ARBA" id="ARBA00037975"/>
    </source>
</evidence>
<dbReference type="GO" id="GO:0009055">
    <property type="term" value="F:electron transfer activity"/>
    <property type="evidence" value="ECO:0007669"/>
    <property type="project" value="InterPro"/>
</dbReference>
<evidence type="ECO:0000256" key="7">
    <source>
        <dbReference type="ARBA" id="ARBA00022723"/>
    </source>
</evidence>
<keyword evidence="4" id="KW-1003">Cell membrane</keyword>
<dbReference type="InterPro" id="IPR016174">
    <property type="entry name" value="Di-haem_cyt_TM"/>
</dbReference>
<evidence type="ECO:0000313" key="16">
    <source>
        <dbReference type="Proteomes" id="UP000003019"/>
    </source>
</evidence>
<feature type="domain" description="Cytochrome b561 bacterial/Ni-hydrogenase" evidence="14">
    <location>
        <begin position="30"/>
        <end position="190"/>
    </location>
</feature>
<evidence type="ECO:0000256" key="3">
    <source>
        <dbReference type="ARBA" id="ARBA00022448"/>
    </source>
</evidence>
<keyword evidence="8" id="KW-0249">Electron transport</keyword>
<keyword evidence="7" id="KW-0479">Metal-binding</keyword>
<dbReference type="Proteomes" id="UP000003019">
    <property type="component" value="Unassembled WGS sequence"/>
</dbReference>